<dbReference type="NCBIfam" id="TIGR01414">
    <property type="entry name" value="autotrans_barl"/>
    <property type="match status" value="1"/>
</dbReference>
<keyword evidence="3" id="KW-1185">Reference proteome</keyword>
<evidence type="ECO:0000313" key="3">
    <source>
        <dbReference type="Proteomes" id="UP000078486"/>
    </source>
</evidence>
<dbReference type="Proteomes" id="UP000078486">
    <property type="component" value="Unassembled WGS sequence"/>
</dbReference>
<evidence type="ECO:0008006" key="4">
    <source>
        <dbReference type="Google" id="ProtNLM"/>
    </source>
</evidence>
<dbReference type="SUPFAM" id="SSF103515">
    <property type="entry name" value="Autotransporter"/>
    <property type="match status" value="1"/>
</dbReference>
<dbReference type="RefSeq" id="WP_068768614.1">
    <property type="nucleotide sequence ID" value="NZ_CP109796.1"/>
</dbReference>
<dbReference type="Gene3D" id="2.40.128.130">
    <property type="entry name" value="Autotransporter beta-domain"/>
    <property type="match status" value="1"/>
</dbReference>
<name>A0A178INY4_9BACT</name>
<dbReference type="AlphaFoldDB" id="A0A178INY4"/>
<dbReference type="InterPro" id="IPR036709">
    <property type="entry name" value="Autotransporte_beta_dom_sf"/>
</dbReference>
<dbReference type="GO" id="GO:0019867">
    <property type="term" value="C:outer membrane"/>
    <property type="evidence" value="ECO:0007669"/>
    <property type="project" value="InterPro"/>
</dbReference>
<dbReference type="EMBL" id="LRRQ01000018">
    <property type="protein sequence ID" value="OAM91600.1"/>
    <property type="molecule type" value="Genomic_DNA"/>
</dbReference>
<accession>A0A178INY4</accession>
<gene>
    <name evidence="2" type="ORF">AW736_02030</name>
</gene>
<feature type="region of interest" description="Disordered" evidence="1">
    <location>
        <begin position="1"/>
        <end position="63"/>
    </location>
</feature>
<protein>
    <recommendedName>
        <fullName evidence="4">Autotransporter domain-containing protein</fullName>
    </recommendedName>
</protein>
<evidence type="ECO:0000256" key="1">
    <source>
        <dbReference type="SAM" id="MobiDB-lite"/>
    </source>
</evidence>
<organism evidence="2 3">
    <name type="scientific">Termitidicoccus mucosus</name>
    <dbReference type="NCBI Taxonomy" id="1184151"/>
    <lineage>
        <taxon>Bacteria</taxon>
        <taxon>Pseudomonadati</taxon>
        <taxon>Verrucomicrobiota</taxon>
        <taxon>Opitutia</taxon>
        <taxon>Opitutales</taxon>
        <taxon>Opitutaceae</taxon>
        <taxon>Termitidicoccus</taxon>
    </lineage>
</organism>
<evidence type="ECO:0000313" key="2">
    <source>
        <dbReference type="EMBL" id="OAM91600.1"/>
    </source>
</evidence>
<sequence>MLRRAAGGVVSERPGAALAVPAPLPRPPATPASRSKSGAASRCAISSGWRPARRPRSRSSALRDYATSDGDAVRLDRATAWQTRARLRAGADLGRWSPHIKFAEVRSDTSGGALHADGRSRAPAFDGWRFGAGLGSSWFIDERSQLYFDYEYNKAPAYERPWSLNLGYRRDW</sequence>
<comment type="caution">
    <text evidence="2">The sequence shown here is derived from an EMBL/GenBank/DDBJ whole genome shotgun (WGS) entry which is preliminary data.</text>
</comment>
<dbReference type="InterPro" id="IPR006315">
    <property type="entry name" value="OM_autotransptr_brl_dom"/>
</dbReference>
<reference evidence="2 3" key="1">
    <citation type="submission" date="2016-01" db="EMBL/GenBank/DDBJ databases">
        <title>High potential of lignocellulose degradation of a new Verrucomicrobia species.</title>
        <authorList>
            <person name="Wang Y."/>
            <person name="Shi Y."/>
            <person name="Qiu Z."/>
            <person name="Liu S."/>
            <person name="Yang H."/>
        </authorList>
    </citation>
    <scope>NUCLEOTIDE SEQUENCE [LARGE SCALE GENOMIC DNA]</scope>
    <source>
        <strain evidence="2 3">TSB47</strain>
    </source>
</reference>
<proteinExistence type="predicted"/>